<dbReference type="Proteomes" id="UP001151529">
    <property type="component" value="Chromosome 1"/>
</dbReference>
<sequence length="396" mass="44849">MVLWEITLGTAYFLGLKRTYKLALRIQRRVITPKYPRIRQFVQRFELMNSMQMRHIWMPRRLERFFQRYYTAAKLSVLLPDWLQCHFVLFVHLFLAGAAIAVVHLNIQQRDIEVGRNLGNRILRWLDQMKPSAQIRGPSPEKPTNDACSNTNVTNQVTNTSHLKASGIGQTSRCQESCRHLITSARSTWSKPFPSIAMMMRPSRPAGIFSQYRHLSIQGAEISRPNYNIGGGCGGELDSEMDMCKKLAEQPSHCAAPNEALLRAVALLARTQKKGRLMLALSLLLVTSTSSWPPNQGVLLNAFISLNEARTTATTGMELADRAVGFLLSLISISTFTYYTFWVIILPFVDSDHFVHQYFLPQEYAILVPVFAGVALLCFLCVFVGFVMLKSKKKKA</sequence>
<feature type="transmembrane region" description="Helical" evidence="5">
    <location>
        <begin position="365"/>
        <end position="389"/>
    </location>
</feature>
<accession>A0A9Q0YYP4</accession>
<comment type="subunit">
    <text evidence="5">Component of the dolichol-phosphate mannose (DPM) synthase complex.</text>
</comment>
<evidence type="ECO:0000256" key="1">
    <source>
        <dbReference type="ARBA" id="ARBA00004141"/>
    </source>
</evidence>
<evidence type="ECO:0000256" key="3">
    <source>
        <dbReference type="ARBA" id="ARBA00022989"/>
    </source>
</evidence>
<keyword evidence="2 5" id="KW-0812">Transmembrane</keyword>
<comment type="caution">
    <text evidence="5">Lacks conserved residue(s) required for the propagation of feature annotation.</text>
</comment>
<dbReference type="PANTHER" id="PTHR35998:SF1">
    <property type="entry name" value="OS02G0127900 PROTEIN"/>
    <property type="match status" value="1"/>
</dbReference>
<evidence type="ECO:0000313" key="6">
    <source>
        <dbReference type="EMBL" id="KAJ6714778.1"/>
    </source>
</evidence>
<name>A0A9Q0YYP4_SALVM</name>
<dbReference type="AlphaFoldDB" id="A0A9Q0YYP4"/>
<evidence type="ECO:0000313" key="7">
    <source>
        <dbReference type="Proteomes" id="UP001151529"/>
    </source>
</evidence>
<dbReference type="PANTHER" id="PTHR35998">
    <property type="entry name" value="OS02G0127900 PROTEIN"/>
    <property type="match status" value="1"/>
</dbReference>
<evidence type="ECO:0000256" key="2">
    <source>
        <dbReference type="ARBA" id="ARBA00022692"/>
    </source>
</evidence>
<dbReference type="Pfam" id="PF07297">
    <property type="entry name" value="DPM2"/>
    <property type="match status" value="1"/>
</dbReference>
<comment type="pathway">
    <text evidence="5">Protein modification; protein glycosylation.</text>
</comment>
<reference evidence="6" key="1">
    <citation type="submission" date="2022-11" db="EMBL/GenBank/DDBJ databases">
        <authorList>
            <person name="Hyden B.L."/>
            <person name="Feng K."/>
            <person name="Yates T."/>
            <person name="Jawdy S."/>
            <person name="Smart L.B."/>
            <person name="Muchero W."/>
        </authorList>
    </citation>
    <scope>NUCLEOTIDE SEQUENCE</scope>
    <source>
        <tissue evidence="6">Shoot tip</tissue>
    </source>
</reference>
<dbReference type="GO" id="GO:0030234">
    <property type="term" value="F:enzyme regulator activity"/>
    <property type="evidence" value="ECO:0007669"/>
    <property type="project" value="UniProtKB-UniRule"/>
</dbReference>
<evidence type="ECO:0000256" key="5">
    <source>
        <dbReference type="RuleBase" id="RU365084"/>
    </source>
</evidence>
<comment type="subcellular location">
    <subcellularLocation>
        <location evidence="5">Endoplasmic reticulum membrane</location>
        <topology evidence="5">Multi-pass membrane protein</topology>
    </subcellularLocation>
    <subcellularLocation>
        <location evidence="1">Membrane</location>
        <topology evidence="1">Multi-pass membrane protein</topology>
    </subcellularLocation>
</comment>
<dbReference type="EMBL" id="JAPFFL010000007">
    <property type="protein sequence ID" value="KAJ6714778.1"/>
    <property type="molecule type" value="Genomic_DNA"/>
</dbReference>
<reference evidence="6" key="2">
    <citation type="journal article" date="2023" name="Int. J. Mol. Sci.">
        <title>De Novo Assembly and Annotation of 11 Diverse Shrub Willow (Salix) Genomes Reveals Novel Gene Organization in Sex-Linked Regions.</title>
        <authorList>
            <person name="Hyden B."/>
            <person name="Feng K."/>
            <person name="Yates T.B."/>
            <person name="Jawdy S."/>
            <person name="Cereghino C."/>
            <person name="Smart L.B."/>
            <person name="Muchero W."/>
        </authorList>
    </citation>
    <scope>NUCLEOTIDE SEQUENCE [LARGE SCALE GENOMIC DNA]</scope>
    <source>
        <tissue evidence="6">Shoot tip</tissue>
    </source>
</reference>
<keyword evidence="5" id="KW-0256">Endoplasmic reticulum</keyword>
<keyword evidence="7" id="KW-1185">Reference proteome</keyword>
<comment type="function">
    <text evidence="5">Regulatory subunit of the dolichol-phosphate mannose (DPM) synthase complex; essential for the ER localization.</text>
</comment>
<comment type="similarity">
    <text evidence="5">Belongs to the DPM2 family.</text>
</comment>
<feature type="transmembrane region" description="Helical" evidence="5">
    <location>
        <begin position="324"/>
        <end position="345"/>
    </location>
</feature>
<dbReference type="GO" id="GO:0005789">
    <property type="term" value="C:endoplasmic reticulum membrane"/>
    <property type="evidence" value="ECO:0007669"/>
    <property type="project" value="UniProtKB-SubCell"/>
</dbReference>
<dbReference type="InterPro" id="IPR009914">
    <property type="entry name" value="DPM2"/>
</dbReference>
<feature type="transmembrane region" description="Helical" evidence="5">
    <location>
        <begin position="87"/>
        <end position="107"/>
    </location>
</feature>
<organism evidence="6 7">
    <name type="scientific">Salix viminalis</name>
    <name type="common">Common osier</name>
    <name type="synonym">Basket willow</name>
    <dbReference type="NCBI Taxonomy" id="40686"/>
    <lineage>
        <taxon>Eukaryota</taxon>
        <taxon>Viridiplantae</taxon>
        <taxon>Streptophyta</taxon>
        <taxon>Embryophyta</taxon>
        <taxon>Tracheophyta</taxon>
        <taxon>Spermatophyta</taxon>
        <taxon>Magnoliopsida</taxon>
        <taxon>eudicotyledons</taxon>
        <taxon>Gunneridae</taxon>
        <taxon>Pentapetalae</taxon>
        <taxon>rosids</taxon>
        <taxon>fabids</taxon>
        <taxon>Malpighiales</taxon>
        <taxon>Salicaceae</taxon>
        <taxon>Saliceae</taxon>
        <taxon>Salix</taxon>
    </lineage>
</organism>
<keyword evidence="4 5" id="KW-0472">Membrane</keyword>
<evidence type="ECO:0000256" key="4">
    <source>
        <dbReference type="ARBA" id="ARBA00023136"/>
    </source>
</evidence>
<dbReference type="GO" id="GO:0180047">
    <property type="term" value="P:dolichol phosphate mannose biosynthetic process"/>
    <property type="evidence" value="ECO:0007669"/>
    <property type="project" value="InterPro"/>
</dbReference>
<gene>
    <name evidence="6" type="ORF">OIU85_026300</name>
</gene>
<comment type="caution">
    <text evidence="6">The sequence shown here is derived from an EMBL/GenBank/DDBJ whole genome shotgun (WGS) entry which is preliminary data.</text>
</comment>
<proteinExistence type="inferred from homology"/>
<keyword evidence="3 5" id="KW-1133">Transmembrane helix</keyword>
<dbReference type="OrthoDB" id="311279at2759"/>
<protein>
    <recommendedName>
        <fullName evidence="5">Dolichol phosphate-mannose biosynthesis regulatory protein</fullName>
    </recommendedName>
</protein>